<protein>
    <submittedName>
        <fullName evidence="1">Uncharacterized protein</fullName>
    </submittedName>
</protein>
<gene>
    <name evidence="1" type="ORF">L1987_53994</name>
</gene>
<accession>A0ACB9E5U0</accession>
<keyword evidence="2" id="KW-1185">Reference proteome</keyword>
<comment type="caution">
    <text evidence="1">The sequence shown here is derived from an EMBL/GenBank/DDBJ whole genome shotgun (WGS) entry which is preliminary data.</text>
</comment>
<sequence>MKEESLSLESLTGMRSRIYYASHIEIANNLFHLLMPHSISQIPEFMKCFPSIGYIEYNKLNCVGVYNEDVIVDAKFKDEMIDLGPIEDVDDKGGHDNDEAAHDEGGHDEVAHDEVGHDEVAHDEAGHDEVAHDEAGHDEGGHDEAGQDEGGHDEGGDAYEGGYDNDDAGGDDNDDEDGDDNDNEDRYDNDEAGDDDKDEDDNDEDDSDYLVDTDNMIDDVAVDMEEASYQL</sequence>
<name>A0ACB9E5U0_9ASTR</name>
<reference evidence="1 2" key="2">
    <citation type="journal article" date="2022" name="Mol. Ecol. Resour.">
        <title>The genomes of chicory, endive, great burdock and yacon provide insights into Asteraceae paleo-polyploidization history and plant inulin production.</title>
        <authorList>
            <person name="Fan W."/>
            <person name="Wang S."/>
            <person name="Wang H."/>
            <person name="Wang A."/>
            <person name="Jiang F."/>
            <person name="Liu H."/>
            <person name="Zhao H."/>
            <person name="Xu D."/>
            <person name="Zhang Y."/>
        </authorList>
    </citation>
    <scope>NUCLEOTIDE SEQUENCE [LARGE SCALE GENOMIC DNA]</scope>
    <source>
        <strain evidence="2">cv. Yunnan</strain>
        <tissue evidence="1">Leaves</tissue>
    </source>
</reference>
<proteinExistence type="predicted"/>
<dbReference type="Proteomes" id="UP001056120">
    <property type="component" value="Linkage Group LG18"/>
</dbReference>
<dbReference type="EMBL" id="CM042035">
    <property type="protein sequence ID" value="KAI3754215.1"/>
    <property type="molecule type" value="Genomic_DNA"/>
</dbReference>
<evidence type="ECO:0000313" key="2">
    <source>
        <dbReference type="Proteomes" id="UP001056120"/>
    </source>
</evidence>
<organism evidence="1 2">
    <name type="scientific">Smallanthus sonchifolius</name>
    <dbReference type="NCBI Taxonomy" id="185202"/>
    <lineage>
        <taxon>Eukaryota</taxon>
        <taxon>Viridiplantae</taxon>
        <taxon>Streptophyta</taxon>
        <taxon>Embryophyta</taxon>
        <taxon>Tracheophyta</taxon>
        <taxon>Spermatophyta</taxon>
        <taxon>Magnoliopsida</taxon>
        <taxon>eudicotyledons</taxon>
        <taxon>Gunneridae</taxon>
        <taxon>Pentapetalae</taxon>
        <taxon>asterids</taxon>
        <taxon>campanulids</taxon>
        <taxon>Asterales</taxon>
        <taxon>Asteraceae</taxon>
        <taxon>Asteroideae</taxon>
        <taxon>Heliantheae alliance</taxon>
        <taxon>Millerieae</taxon>
        <taxon>Smallanthus</taxon>
    </lineage>
</organism>
<reference evidence="2" key="1">
    <citation type="journal article" date="2022" name="Mol. Ecol. Resour.">
        <title>The genomes of chicory, endive, great burdock and yacon provide insights into Asteraceae palaeo-polyploidization history and plant inulin production.</title>
        <authorList>
            <person name="Fan W."/>
            <person name="Wang S."/>
            <person name="Wang H."/>
            <person name="Wang A."/>
            <person name="Jiang F."/>
            <person name="Liu H."/>
            <person name="Zhao H."/>
            <person name="Xu D."/>
            <person name="Zhang Y."/>
        </authorList>
    </citation>
    <scope>NUCLEOTIDE SEQUENCE [LARGE SCALE GENOMIC DNA]</scope>
    <source>
        <strain evidence="2">cv. Yunnan</strain>
    </source>
</reference>
<evidence type="ECO:0000313" key="1">
    <source>
        <dbReference type="EMBL" id="KAI3754215.1"/>
    </source>
</evidence>